<dbReference type="Gene3D" id="1.20.5.1300">
    <property type="match status" value="1"/>
</dbReference>
<keyword evidence="8" id="KW-0368">Histidine biosynthesis</keyword>
<feature type="binding site" evidence="8 11">
    <location>
        <position position="177"/>
    </location>
    <ligand>
        <name>NAD(+)</name>
        <dbReference type="ChEBI" id="CHEBI:57540"/>
    </ligand>
</feature>
<evidence type="ECO:0000256" key="8">
    <source>
        <dbReference type="HAMAP-Rule" id="MF_01024"/>
    </source>
</evidence>
<feature type="binding site" evidence="8 12">
    <location>
        <position position="314"/>
    </location>
    <ligand>
        <name>substrate</name>
    </ligand>
</feature>
<evidence type="ECO:0000256" key="5">
    <source>
        <dbReference type="ARBA" id="ARBA00022833"/>
    </source>
</evidence>
<dbReference type="GO" id="GO:0004399">
    <property type="term" value="F:histidinol dehydrogenase activity"/>
    <property type="evidence" value="ECO:0007669"/>
    <property type="project" value="UniProtKB-UniRule"/>
</dbReference>
<dbReference type="Proteomes" id="UP000342249">
    <property type="component" value="Unassembled WGS sequence"/>
</dbReference>
<dbReference type="CDD" id="cd06572">
    <property type="entry name" value="Histidinol_dh"/>
    <property type="match status" value="1"/>
</dbReference>
<dbReference type="PANTHER" id="PTHR21256">
    <property type="entry name" value="HISTIDINOL DEHYDROGENASE HDH"/>
    <property type="match status" value="1"/>
</dbReference>
<feature type="binding site" evidence="8 11">
    <location>
        <position position="115"/>
    </location>
    <ligand>
        <name>NAD(+)</name>
        <dbReference type="ChEBI" id="CHEBI:57540"/>
    </ligand>
</feature>
<gene>
    <name evidence="8 15" type="primary">hisD</name>
    <name evidence="15" type="ORF">E4V82_10020</name>
</gene>
<keyword evidence="8 11" id="KW-0520">NAD</keyword>
<evidence type="ECO:0000256" key="12">
    <source>
        <dbReference type="PIRSR" id="PIRSR000099-3"/>
    </source>
</evidence>
<dbReference type="FunFam" id="3.40.50.1980:FF:000001">
    <property type="entry name" value="Histidinol dehydrogenase"/>
    <property type="match status" value="1"/>
</dbReference>
<dbReference type="UniPathway" id="UPA00031">
    <property type="reaction ID" value="UER00014"/>
</dbReference>
<accession>A0A5N7J131</accession>
<comment type="catalytic activity">
    <reaction evidence="7 8">
        <text>L-histidinol + 2 NAD(+) + H2O = L-histidine + 2 NADH + 3 H(+)</text>
        <dbReference type="Rhea" id="RHEA:20641"/>
        <dbReference type="ChEBI" id="CHEBI:15377"/>
        <dbReference type="ChEBI" id="CHEBI:15378"/>
        <dbReference type="ChEBI" id="CHEBI:57540"/>
        <dbReference type="ChEBI" id="CHEBI:57595"/>
        <dbReference type="ChEBI" id="CHEBI:57699"/>
        <dbReference type="ChEBI" id="CHEBI:57945"/>
        <dbReference type="EC" id="1.1.1.23"/>
    </reaction>
</comment>
<name>A0A5N7J131_9CLOT</name>
<dbReference type="InterPro" id="IPR016161">
    <property type="entry name" value="Ald_DH/histidinol_DH"/>
</dbReference>
<feature type="active site" description="Proton acceptor" evidence="8 10">
    <location>
        <position position="313"/>
    </location>
</feature>
<comment type="function">
    <text evidence="1 8">Catalyzes the sequential NAD-dependent oxidations of L-histidinol to L-histidinaldehyde and then to L-histidine.</text>
</comment>
<dbReference type="EMBL" id="SPSF01000026">
    <property type="protein sequence ID" value="MPQ62444.1"/>
    <property type="molecule type" value="Genomic_DNA"/>
</dbReference>
<dbReference type="PANTHER" id="PTHR21256:SF2">
    <property type="entry name" value="HISTIDINE BIOSYNTHESIS TRIFUNCTIONAL PROTEIN"/>
    <property type="match status" value="1"/>
</dbReference>
<evidence type="ECO:0000256" key="10">
    <source>
        <dbReference type="PIRSR" id="PIRSR000099-1"/>
    </source>
</evidence>
<dbReference type="InterPro" id="IPR012131">
    <property type="entry name" value="Hstdl_DH"/>
</dbReference>
<evidence type="ECO:0000256" key="6">
    <source>
        <dbReference type="ARBA" id="ARBA00023002"/>
    </source>
</evidence>
<feature type="binding site" evidence="8 12">
    <location>
        <position position="401"/>
    </location>
    <ligand>
        <name>substrate</name>
    </ligand>
</feature>
<evidence type="ECO:0000313" key="16">
    <source>
        <dbReference type="Proteomes" id="UP000342249"/>
    </source>
</evidence>
<dbReference type="InterPro" id="IPR022695">
    <property type="entry name" value="Histidinol_DH_monofunct"/>
</dbReference>
<dbReference type="PRINTS" id="PR00083">
    <property type="entry name" value="HOLDHDRGNASE"/>
</dbReference>
<dbReference type="PROSITE" id="PS00611">
    <property type="entry name" value="HISOL_DEHYDROGENASE"/>
    <property type="match status" value="1"/>
</dbReference>
<dbReference type="GO" id="GO:0000105">
    <property type="term" value="P:L-histidine biosynthetic process"/>
    <property type="evidence" value="ECO:0007669"/>
    <property type="project" value="UniProtKB-UniRule"/>
</dbReference>
<evidence type="ECO:0000256" key="4">
    <source>
        <dbReference type="ARBA" id="ARBA00022723"/>
    </source>
</evidence>
<dbReference type="HAMAP" id="MF_01024">
    <property type="entry name" value="HisD"/>
    <property type="match status" value="1"/>
</dbReference>
<dbReference type="SUPFAM" id="SSF53720">
    <property type="entry name" value="ALDH-like"/>
    <property type="match status" value="1"/>
</dbReference>
<evidence type="ECO:0000313" key="15">
    <source>
        <dbReference type="EMBL" id="MPQ62444.1"/>
    </source>
</evidence>
<dbReference type="GO" id="GO:0051287">
    <property type="term" value="F:NAD binding"/>
    <property type="evidence" value="ECO:0007669"/>
    <property type="project" value="InterPro"/>
</dbReference>
<keyword evidence="4 8" id="KW-0479">Metal-binding</keyword>
<comment type="caution">
    <text evidence="15">The sequence shown here is derived from an EMBL/GenBank/DDBJ whole genome shotgun (WGS) entry which is preliminary data.</text>
</comment>
<dbReference type="Gene3D" id="3.40.50.1980">
    <property type="entry name" value="Nitrogenase molybdenum iron protein domain"/>
    <property type="match status" value="2"/>
</dbReference>
<keyword evidence="8" id="KW-0028">Amino-acid biosynthesis</keyword>
<feature type="binding site" evidence="8 13">
    <location>
        <position position="248"/>
    </location>
    <ligand>
        <name>Zn(2+)</name>
        <dbReference type="ChEBI" id="CHEBI:29105"/>
    </ligand>
</feature>
<evidence type="ECO:0000256" key="13">
    <source>
        <dbReference type="PIRSR" id="PIRSR000099-4"/>
    </source>
</evidence>
<dbReference type="GO" id="GO:0008270">
    <property type="term" value="F:zinc ion binding"/>
    <property type="evidence" value="ECO:0007669"/>
    <property type="project" value="UniProtKB-UniRule"/>
</dbReference>
<evidence type="ECO:0000256" key="14">
    <source>
        <dbReference type="RuleBase" id="RU004175"/>
    </source>
</evidence>
<reference evidence="15 16" key="1">
    <citation type="journal article" date="2019" name="Lett. Appl. Microbiol.">
        <title>A case of 'blown pack' spoilage of vacuum-packaged pork likely associated with Clostridium estertheticum in Canada.</title>
        <authorList>
            <person name="Zhang P."/>
            <person name="Ward P."/>
            <person name="McMullen L.M."/>
            <person name="Yang X."/>
        </authorList>
    </citation>
    <scope>NUCLEOTIDE SEQUENCE [LARGE SCALE GENOMIC DNA]</scope>
    <source>
        <strain evidence="15 16">MA19</strain>
    </source>
</reference>
<dbReference type="Pfam" id="PF00815">
    <property type="entry name" value="Histidinol_dh"/>
    <property type="match status" value="1"/>
</dbReference>
<dbReference type="PIRSF" id="PIRSF000099">
    <property type="entry name" value="Histidinol_dh"/>
    <property type="match status" value="1"/>
</dbReference>
<evidence type="ECO:0000256" key="9">
    <source>
        <dbReference type="PIRNR" id="PIRNR000099"/>
    </source>
</evidence>
<organism evidence="15 16">
    <name type="scientific">Clostridium estertheticum</name>
    <dbReference type="NCBI Taxonomy" id="238834"/>
    <lineage>
        <taxon>Bacteria</taxon>
        <taxon>Bacillati</taxon>
        <taxon>Bacillota</taxon>
        <taxon>Clostridia</taxon>
        <taxon>Eubacteriales</taxon>
        <taxon>Clostridiaceae</taxon>
        <taxon>Clostridium</taxon>
    </lineage>
</organism>
<feature type="binding site" evidence="8 13">
    <location>
        <position position="347"/>
    </location>
    <ligand>
        <name>Zn(2+)</name>
        <dbReference type="ChEBI" id="CHEBI:29105"/>
    </ligand>
</feature>
<sequence>MKFLKKRTEDVQKDVNIIVDKILADVRTRGDDAIIEYTQKFDSKFVTLANFVVTDTEIKNAYKMVDQDFLDAIRLAKVNVKEFHEKQKRNAWMMTKEKGAILGQTLRGLESVGIYVPGGTASYPSSVIMNAIPAKVAGVENLVMVTPPLNDGTVNPHILVAADIAGVDTIYKMGGAQAIAGLAYGTEKISKVDKIVGPGNIYVAMAKKSVFGCVAIDMIAGPSEILIIADEFANQHFIAADLMSQAEHDVLASAMLITTSRDLANKVVKELEIQIKDMNRCKIIKESLEKYGVILIAQNIDEAIELANDIAPEHLEVMVRDPFNYLGDIKNAGSIFLGEYSPEPLGDYMAGPNHVLPTSGTARFFSPLSVDDFIKKSSYIYYTKEALSEVKEKVIKLSDVEGLTAHGNSIKVRFK</sequence>
<feature type="binding site" evidence="8 12">
    <location>
        <position position="347"/>
    </location>
    <ligand>
        <name>substrate</name>
    </ligand>
</feature>
<feature type="binding site" evidence="8 13">
    <location>
        <position position="245"/>
    </location>
    <ligand>
        <name>Zn(2+)</name>
        <dbReference type="ChEBI" id="CHEBI:29105"/>
    </ligand>
</feature>
<comment type="cofactor">
    <cofactor evidence="8 13">
        <name>Zn(2+)</name>
        <dbReference type="ChEBI" id="CHEBI:29105"/>
    </cofactor>
    <text evidence="8 13">Binds 1 zinc ion per subunit.</text>
</comment>
<comment type="pathway">
    <text evidence="8">Amino-acid biosynthesis; L-histidine biosynthesis; L-histidine from 5-phospho-alpha-D-ribose 1-diphosphate: step 9/9.</text>
</comment>
<feature type="binding site" evidence="8 12">
    <location>
        <position position="245"/>
    </location>
    <ligand>
        <name>substrate</name>
    </ligand>
</feature>
<keyword evidence="6 8" id="KW-0560">Oxidoreductase</keyword>
<dbReference type="NCBIfam" id="TIGR00069">
    <property type="entry name" value="hisD"/>
    <property type="match status" value="1"/>
</dbReference>
<comment type="similarity">
    <text evidence="2 8 9 14">Belongs to the histidinol dehydrogenase family.</text>
</comment>
<proteinExistence type="inferred from homology"/>
<evidence type="ECO:0000256" key="11">
    <source>
        <dbReference type="PIRSR" id="PIRSR000099-2"/>
    </source>
</evidence>
<evidence type="ECO:0000256" key="7">
    <source>
        <dbReference type="ARBA" id="ARBA00049489"/>
    </source>
</evidence>
<feature type="binding site" evidence="8 12">
    <location>
        <position position="223"/>
    </location>
    <ligand>
        <name>substrate</name>
    </ligand>
</feature>
<feature type="binding site" evidence="8 13">
    <location>
        <position position="406"/>
    </location>
    <ligand>
        <name>Zn(2+)</name>
        <dbReference type="ChEBI" id="CHEBI:29105"/>
    </ligand>
</feature>
<protein>
    <recommendedName>
        <fullName evidence="3 8">Histidinol dehydrogenase</fullName>
        <shortName evidence="8">HDH</shortName>
        <ecNumber evidence="3 8">1.1.1.23</ecNumber>
    </recommendedName>
</protein>
<dbReference type="InterPro" id="IPR001692">
    <property type="entry name" value="Histidinol_DH_CS"/>
</dbReference>
<feature type="active site" description="Proton acceptor" evidence="8 10">
    <location>
        <position position="314"/>
    </location>
</feature>
<keyword evidence="5 8" id="KW-0862">Zinc</keyword>
<feature type="binding site" evidence="8 11">
    <location>
        <position position="200"/>
    </location>
    <ligand>
        <name>NAD(+)</name>
        <dbReference type="ChEBI" id="CHEBI:57540"/>
    </ligand>
</feature>
<evidence type="ECO:0000256" key="1">
    <source>
        <dbReference type="ARBA" id="ARBA00003850"/>
    </source>
</evidence>
<feature type="binding site" evidence="8 12">
    <location>
        <position position="406"/>
    </location>
    <ligand>
        <name>substrate</name>
    </ligand>
</feature>
<dbReference type="AlphaFoldDB" id="A0A5N7J131"/>
<dbReference type="GO" id="GO:0005829">
    <property type="term" value="C:cytosol"/>
    <property type="evidence" value="ECO:0007669"/>
    <property type="project" value="TreeGrafter"/>
</dbReference>
<dbReference type="FunFam" id="3.40.50.1980:FF:000026">
    <property type="entry name" value="Histidinol dehydrogenase"/>
    <property type="match status" value="1"/>
</dbReference>
<feature type="binding site" evidence="8 12">
    <location>
        <position position="248"/>
    </location>
    <ligand>
        <name>substrate</name>
    </ligand>
</feature>
<dbReference type="EC" id="1.1.1.23" evidence="3 8"/>
<evidence type="ECO:0000256" key="3">
    <source>
        <dbReference type="ARBA" id="ARBA00012965"/>
    </source>
</evidence>
<evidence type="ECO:0000256" key="2">
    <source>
        <dbReference type="ARBA" id="ARBA00010178"/>
    </source>
</evidence>